<evidence type="ECO:0008006" key="3">
    <source>
        <dbReference type="Google" id="ProtNLM"/>
    </source>
</evidence>
<sequence>MRTATHYGTADVMTSLEQALSQIPSFSLVHEHLFTSAQPSAEQLQQIKEYGCSTIINLATSKSENHLSKQDQICLDLGLNYIHIPIDWDVPCSEQCLLVLDLIDHLVQNEIVWLHCAKNMRVSSLMYLYRQFYMNLDMPAAQELLHQIWEPNETWTGLIHSITLQLQGRKATQELQQSLINSNHFA</sequence>
<dbReference type="Proteomes" id="UP000075544">
    <property type="component" value="Unassembled WGS sequence"/>
</dbReference>
<dbReference type="AlphaFoldDB" id="A0A150HS44"/>
<dbReference type="SUPFAM" id="SSF52799">
    <property type="entry name" value="(Phosphotyrosine protein) phosphatases II"/>
    <property type="match status" value="1"/>
</dbReference>
<dbReference type="Gene3D" id="3.90.190.10">
    <property type="entry name" value="Protein tyrosine phosphatase superfamily"/>
    <property type="match status" value="1"/>
</dbReference>
<proteinExistence type="predicted"/>
<accession>A0A150HS44</accession>
<dbReference type="EMBL" id="JRHX01000073">
    <property type="protein sequence ID" value="KXZ69547.1"/>
    <property type="molecule type" value="Genomic_DNA"/>
</dbReference>
<organism evidence="1 2">
    <name type="scientific">Acinetobacter venetianus</name>
    <dbReference type="NCBI Taxonomy" id="52133"/>
    <lineage>
        <taxon>Bacteria</taxon>
        <taxon>Pseudomonadati</taxon>
        <taxon>Pseudomonadota</taxon>
        <taxon>Gammaproteobacteria</taxon>
        <taxon>Moraxellales</taxon>
        <taxon>Moraxellaceae</taxon>
        <taxon>Acinetobacter</taxon>
    </lineage>
</organism>
<dbReference type="CDD" id="cd14503">
    <property type="entry name" value="PTP-bact"/>
    <property type="match status" value="1"/>
</dbReference>
<evidence type="ECO:0000313" key="2">
    <source>
        <dbReference type="Proteomes" id="UP000075544"/>
    </source>
</evidence>
<comment type="caution">
    <text evidence="1">The sequence shown here is derived from an EMBL/GenBank/DDBJ whole genome shotgun (WGS) entry which is preliminary data.</text>
</comment>
<dbReference type="InterPro" id="IPR029021">
    <property type="entry name" value="Prot-tyrosine_phosphatase-like"/>
</dbReference>
<name>A0A150HS44_9GAMM</name>
<dbReference type="PATRIC" id="fig|52133.19.peg.2418"/>
<reference evidence="1 2" key="1">
    <citation type="journal article" date="2016" name="Sci. Rep.">
        <title>Genomic and phenotypic characterization of the species Acinetobacter venetianus.</title>
        <authorList>
            <person name="Fondi M."/>
            <person name="Maida I."/>
            <person name="Perrin E."/>
            <person name="Orlandini V."/>
            <person name="La Torre L."/>
            <person name="Bosi E."/>
            <person name="Negroni A."/>
            <person name="Zanaroli G."/>
            <person name="Fava F."/>
            <person name="Decorosi F."/>
            <person name="Giovannetti L."/>
            <person name="Viti C."/>
            <person name="Vaneechoutte M."/>
            <person name="Dijkshoorn L."/>
            <person name="Fani R."/>
        </authorList>
    </citation>
    <scope>NUCLEOTIDE SEQUENCE [LARGE SCALE GENOMIC DNA]</scope>
    <source>
        <strain evidence="1 2">LUH13518</strain>
    </source>
</reference>
<gene>
    <name evidence="1" type="ORF">AVENLUH13518_02393</name>
</gene>
<protein>
    <recommendedName>
        <fullName evidence="3">Protein tyrosine phosphatase family protein</fullName>
    </recommendedName>
</protein>
<evidence type="ECO:0000313" key="1">
    <source>
        <dbReference type="EMBL" id="KXZ69547.1"/>
    </source>
</evidence>
<dbReference type="Pfam" id="PF22785">
    <property type="entry name" value="Tc-R-P"/>
    <property type="match status" value="1"/>
</dbReference>